<sequence length="86" mass="9932">MSILGDFNFFEDHQKAMQERKKQQASLMVVLVVGGNEHRNPVSLSSDFIKQMTNRFAQVVRLEESGKEELIREGWLYCCCNCGCWS</sequence>
<dbReference type="Proteomes" id="UP000607653">
    <property type="component" value="Unassembled WGS sequence"/>
</dbReference>
<accession>A0A822YFB4</accession>
<comment type="caution">
    <text evidence="1">The sequence shown here is derived from an EMBL/GenBank/DDBJ whole genome shotgun (WGS) entry which is preliminary data.</text>
</comment>
<reference evidence="1 2" key="1">
    <citation type="journal article" date="2020" name="Mol. Biol. Evol.">
        <title>Distinct Expression and Methylation Patterns for Genes with Different Fates following a Single Whole-Genome Duplication in Flowering Plants.</title>
        <authorList>
            <person name="Shi T."/>
            <person name="Rahmani R.S."/>
            <person name="Gugger P.F."/>
            <person name="Wang M."/>
            <person name="Li H."/>
            <person name="Zhang Y."/>
            <person name="Li Z."/>
            <person name="Wang Q."/>
            <person name="Van de Peer Y."/>
            <person name="Marchal K."/>
            <person name="Chen J."/>
        </authorList>
    </citation>
    <scope>NUCLEOTIDE SEQUENCE [LARGE SCALE GENOMIC DNA]</scope>
    <source>
        <tissue evidence="1">Leaf</tissue>
    </source>
</reference>
<organism evidence="1 2">
    <name type="scientific">Nelumbo nucifera</name>
    <name type="common">Sacred lotus</name>
    <dbReference type="NCBI Taxonomy" id="4432"/>
    <lineage>
        <taxon>Eukaryota</taxon>
        <taxon>Viridiplantae</taxon>
        <taxon>Streptophyta</taxon>
        <taxon>Embryophyta</taxon>
        <taxon>Tracheophyta</taxon>
        <taxon>Spermatophyta</taxon>
        <taxon>Magnoliopsida</taxon>
        <taxon>Proteales</taxon>
        <taxon>Nelumbonaceae</taxon>
        <taxon>Nelumbo</taxon>
    </lineage>
</organism>
<dbReference type="AlphaFoldDB" id="A0A822YFB4"/>
<gene>
    <name evidence="1" type="ORF">HUJ06_031397</name>
</gene>
<name>A0A822YFB4_NELNU</name>
<proteinExistence type="predicted"/>
<evidence type="ECO:0000313" key="2">
    <source>
        <dbReference type="Proteomes" id="UP000607653"/>
    </source>
</evidence>
<dbReference type="EMBL" id="DUZY01000002">
    <property type="protein sequence ID" value="DAD29929.1"/>
    <property type="molecule type" value="Genomic_DNA"/>
</dbReference>
<keyword evidence="2" id="KW-1185">Reference proteome</keyword>
<evidence type="ECO:0000313" key="1">
    <source>
        <dbReference type="EMBL" id="DAD29929.1"/>
    </source>
</evidence>
<protein>
    <submittedName>
        <fullName evidence="1">Uncharacterized protein</fullName>
    </submittedName>
</protein>